<keyword evidence="3" id="KW-1185">Reference proteome</keyword>
<comment type="caution">
    <text evidence="2">The sequence shown here is derived from an EMBL/GenBank/DDBJ whole genome shotgun (WGS) entry which is preliminary data.</text>
</comment>
<keyword evidence="1" id="KW-0812">Transmembrane</keyword>
<name>A0ABW3ZEX9_9RHOB</name>
<feature type="transmembrane region" description="Helical" evidence="1">
    <location>
        <begin position="91"/>
        <end position="109"/>
    </location>
</feature>
<dbReference type="Proteomes" id="UP001597135">
    <property type="component" value="Unassembled WGS sequence"/>
</dbReference>
<keyword evidence="1" id="KW-1133">Transmembrane helix</keyword>
<organism evidence="2 3">
    <name type="scientific">Litorisediminicola beolgyonensis</name>
    <dbReference type="NCBI Taxonomy" id="1173614"/>
    <lineage>
        <taxon>Bacteria</taxon>
        <taxon>Pseudomonadati</taxon>
        <taxon>Pseudomonadota</taxon>
        <taxon>Alphaproteobacteria</taxon>
        <taxon>Rhodobacterales</taxon>
        <taxon>Paracoccaceae</taxon>
        <taxon>Litorisediminicola</taxon>
    </lineage>
</organism>
<protein>
    <submittedName>
        <fullName evidence="2">5-aminolevulinate synthase</fullName>
    </submittedName>
</protein>
<feature type="transmembrane region" description="Helical" evidence="1">
    <location>
        <begin position="66"/>
        <end position="85"/>
    </location>
</feature>
<feature type="transmembrane region" description="Helical" evidence="1">
    <location>
        <begin position="35"/>
        <end position="59"/>
    </location>
</feature>
<evidence type="ECO:0000313" key="3">
    <source>
        <dbReference type="Proteomes" id="UP001597135"/>
    </source>
</evidence>
<reference evidence="3" key="1">
    <citation type="journal article" date="2019" name="Int. J. Syst. Evol. Microbiol.">
        <title>The Global Catalogue of Microorganisms (GCM) 10K type strain sequencing project: providing services to taxonomists for standard genome sequencing and annotation.</title>
        <authorList>
            <consortium name="The Broad Institute Genomics Platform"/>
            <consortium name="The Broad Institute Genome Sequencing Center for Infectious Disease"/>
            <person name="Wu L."/>
            <person name="Ma J."/>
        </authorList>
    </citation>
    <scope>NUCLEOTIDE SEQUENCE [LARGE SCALE GENOMIC DNA]</scope>
    <source>
        <strain evidence="3">CCUG 62953</strain>
    </source>
</reference>
<proteinExistence type="predicted"/>
<evidence type="ECO:0000256" key="1">
    <source>
        <dbReference type="SAM" id="Phobius"/>
    </source>
</evidence>
<accession>A0ABW3ZEX9</accession>
<sequence>MSLTSSGPLPLFLLCVVSAGYLTATLAMKMVADGSASSVAAGLLALGLAAVVLGEIALLRGAHLSVVYIGILASETLLALAYAAWIGEGVTLRQGVGAAFVLTGAVVVLQ</sequence>
<evidence type="ECO:0000313" key="2">
    <source>
        <dbReference type="EMBL" id="MFD1341756.1"/>
    </source>
</evidence>
<keyword evidence="1" id="KW-0472">Membrane</keyword>
<dbReference type="RefSeq" id="WP_386801823.1">
    <property type="nucleotide sequence ID" value="NZ_JBHTMU010000006.1"/>
</dbReference>
<dbReference type="EMBL" id="JBHTMU010000006">
    <property type="protein sequence ID" value="MFD1341756.1"/>
    <property type="molecule type" value="Genomic_DNA"/>
</dbReference>
<gene>
    <name evidence="2" type="ORF">ACFQ4E_04920</name>
</gene>